<reference evidence="6 7" key="1">
    <citation type="journal article" date="2017" name="Nat. Microbiol.">
        <title>Natural product diversity associated with the nematode symbionts Photorhabdus and Xenorhabdus.</title>
        <authorList>
            <person name="Tobias N.J."/>
            <person name="Wolff H."/>
            <person name="Djahanschiri B."/>
            <person name="Grundmann F."/>
            <person name="Kronenwerth M."/>
            <person name="Shi Y.M."/>
            <person name="Simonyi S."/>
            <person name="Grun P."/>
            <person name="Shapiro-Ilan D."/>
            <person name="Pidot S.J."/>
            <person name="Stinear T.P."/>
            <person name="Ebersberger I."/>
            <person name="Bode H.B."/>
        </authorList>
    </citation>
    <scope>NUCLEOTIDE SEQUENCE [LARGE SCALE GENOMIC DNA]</scope>
    <source>
        <strain evidence="6 7">DSM 16342</strain>
    </source>
</reference>
<protein>
    <submittedName>
        <fullName evidence="6">Transcriptional regulator PtxR</fullName>
    </submittedName>
</protein>
<evidence type="ECO:0000256" key="4">
    <source>
        <dbReference type="ARBA" id="ARBA00023163"/>
    </source>
</evidence>
<evidence type="ECO:0000256" key="3">
    <source>
        <dbReference type="ARBA" id="ARBA00023125"/>
    </source>
</evidence>
<dbReference type="InterPro" id="IPR000847">
    <property type="entry name" value="LysR_HTH_N"/>
</dbReference>
<organism evidence="6 7">
    <name type="scientific">Xenorhabdus budapestensis</name>
    <dbReference type="NCBI Taxonomy" id="290110"/>
    <lineage>
        <taxon>Bacteria</taxon>
        <taxon>Pseudomonadati</taxon>
        <taxon>Pseudomonadota</taxon>
        <taxon>Gammaproteobacteria</taxon>
        <taxon>Enterobacterales</taxon>
        <taxon>Morganellaceae</taxon>
        <taxon>Xenorhabdus</taxon>
    </lineage>
</organism>
<dbReference type="InterPro" id="IPR036390">
    <property type="entry name" value="WH_DNA-bd_sf"/>
</dbReference>
<dbReference type="EMBL" id="NIBS01000016">
    <property type="protein sequence ID" value="PHM26115.1"/>
    <property type="molecule type" value="Genomic_DNA"/>
</dbReference>
<comment type="similarity">
    <text evidence="1">Belongs to the LysR transcriptional regulatory family.</text>
</comment>
<dbReference type="GO" id="GO:0043565">
    <property type="term" value="F:sequence-specific DNA binding"/>
    <property type="evidence" value="ECO:0007669"/>
    <property type="project" value="TreeGrafter"/>
</dbReference>
<evidence type="ECO:0000259" key="5">
    <source>
        <dbReference type="PROSITE" id="PS50931"/>
    </source>
</evidence>
<dbReference type="PRINTS" id="PR00039">
    <property type="entry name" value="HTHLYSR"/>
</dbReference>
<dbReference type="FunFam" id="1.10.10.10:FF:000001">
    <property type="entry name" value="LysR family transcriptional regulator"/>
    <property type="match status" value="1"/>
</dbReference>
<dbReference type="Gene3D" id="1.10.10.10">
    <property type="entry name" value="Winged helix-like DNA-binding domain superfamily/Winged helix DNA-binding domain"/>
    <property type="match status" value="1"/>
</dbReference>
<evidence type="ECO:0000313" key="6">
    <source>
        <dbReference type="EMBL" id="PHM26115.1"/>
    </source>
</evidence>
<evidence type="ECO:0000256" key="2">
    <source>
        <dbReference type="ARBA" id="ARBA00023015"/>
    </source>
</evidence>
<sequence length="323" mass="36575">MEKRGMSKMLKDNFTAIFYLIVVAHERSFTRAAAKLGLSQSALSHAIRSLEERLDIRLLARTTRSVVPTEAGEMLINNISPHLNEIENDLITLTDMRDRVAGNIRITLGEHALQSTVWPLLQPFVREYPDIHVELFMDNSMTDIISDRFDAGVRPGALVAKDMVAVRIGPDWRVCVVGAPEYFAAHGKPETPLDLQNHNCINVRRPTLGGLYAWEFSKGGQRTRVRVKGQLTFNNLELRIEAAILGLGLSIVPEDSVEEQVAEGKLVKVLEDWCEPFPGYFLYYPSRKQHTSAFVKLIEAFRYKGQSKNSMQKNCLEYQELET</sequence>
<proteinExistence type="inferred from homology"/>
<dbReference type="PROSITE" id="PS50931">
    <property type="entry name" value="HTH_LYSR"/>
    <property type="match status" value="1"/>
</dbReference>
<evidence type="ECO:0000256" key="1">
    <source>
        <dbReference type="ARBA" id="ARBA00009437"/>
    </source>
</evidence>
<accession>A0A2D0IW32</accession>
<dbReference type="SUPFAM" id="SSF46785">
    <property type="entry name" value="Winged helix' DNA-binding domain"/>
    <property type="match status" value="1"/>
</dbReference>
<name>A0A2D0IW32_XENBU</name>
<dbReference type="CDD" id="cd08474">
    <property type="entry name" value="PBP2_CrgA_like_5"/>
    <property type="match status" value="1"/>
</dbReference>
<dbReference type="Pfam" id="PF00126">
    <property type="entry name" value="HTH_1"/>
    <property type="match status" value="1"/>
</dbReference>
<comment type="caution">
    <text evidence="6">The sequence shown here is derived from an EMBL/GenBank/DDBJ whole genome shotgun (WGS) entry which is preliminary data.</text>
</comment>
<dbReference type="InterPro" id="IPR005119">
    <property type="entry name" value="LysR_subst-bd"/>
</dbReference>
<dbReference type="InterPro" id="IPR036388">
    <property type="entry name" value="WH-like_DNA-bd_sf"/>
</dbReference>
<gene>
    <name evidence="6" type="ORF">Xbud_02761</name>
</gene>
<dbReference type="Proteomes" id="UP000225833">
    <property type="component" value="Unassembled WGS sequence"/>
</dbReference>
<keyword evidence="2" id="KW-0805">Transcription regulation</keyword>
<evidence type="ECO:0000313" key="7">
    <source>
        <dbReference type="Proteomes" id="UP000225833"/>
    </source>
</evidence>
<dbReference type="AlphaFoldDB" id="A0A2D0IW32"/>
<dbReference type="PANTHER" id="PTHR30537">
    <property type="entry name" value="HTH-TYPE TRANSCRIPTIONAL REGULATOR"/>
    <property type="match status" value="1"/>
</dbReference>
<dbReference type="GO" id="GO:0003700">
    <property type="term" value="F:DNA-binding transcription factor activity"/>
    <property type="evidence" value="ECO:0007669"/>
    <property type="project" value="InterPro"/>
</dbReference>
<feature type="domain" description="HTH lysR-type" evidence="5">
    <location>
        <begin position="12"/>
        <end position="69"/>
    </location>
</feature>
<dbReference type="InterPro" id="IPR058163">
    <property type="entry name" value="LysR-type_TF_proteobact-type"/>
</dbReference>
<keyword evidence="3" id="KW-0238">DNA-binding</keyword>
<dbReference type="SUPFAM" id="SSF53850">
    <property type="entry name" value="Periplasmic binding protein-like II"/>
    <property type="match status" value="1"/>
</dbReference>
<keyword evidence="4" id="KW-0804">Transcription</keyword>
<dbReference type="Pfam" id="PF03466">
    <property type="entry name" value="LysR_substrate"/>
    <property type="match status" value="1"/>
</dbReference>
<dbReference type="PANTHER" id="PTHR30537:SF1">
    <property type="entry name" value="HTH-TYPE TRANSCRIPTIONAL REGULATOR PGRR"/>
    <property type="match status" value="1"/>
</dbReference>
<dbReference type="Gene3D" id="3.40.190.290">
    <property type="match status" value="1"/>
</dbReference>
<dbReference type="GO" id="GO:0006351">
    <property type="term" value="P:DNA-templated transcription"/>
    <property type="evidence" value="ECO:0007669"/>
    <property type="project" value="TreeGrafter"/>
</dbReference>
<dbReference type="FunFam" id="3.40.190.290:FF:000012">
    <property type="entry name" value="Transcriptional regulator, LysR family"/>
    <property type="match status" value="1"/>
</dbReference>